<evidence type="ECO:0000313" key="8">
    <source>
        <dbReference type="EMBL" id="RJG02605.1"/>
    </source>
</evidence>
<evidence type="ECO:0000259" key="7">
    <source>
        <dbReference type="Pfam" id="PF02803"/>
    </source>
</evidence>
<comment type="similarity">
    <text evidence="1 5">Belongs to the thiolase-like superfamily. Thiolase family.</text>
</comment>
<evidence type="ECO:0000256" key="1">
    <source>
        <dbReference type="ARBA" id="ARBA00010982"/>
    </source>
</evidence>
<dbReference type="Gene3D" id="3.40.47.10">
    <property type="match status" value="1"/>
</dbReference>
<reference evidence="9" key="1">
    <citation type="submission" date="2018-09" db="EMBL/GenBank/DDBJ databases">
        <authorList>
            <person name="Zhu H."/>
        </authorList>
    </citation>
    <scope>NUCLEOTIDE SEQUENCE [LARGE SCALE GENOMIC DNA]</scope>
    <source>
        <strain evidence="9">K1S02-23</strain>
    </source>
</reference>
<evidence type="ECO:0000256" key="3">
    <source>
        <dbReference type="ARBA" id="ARBA00023315"/>
    </source>
</evidence>
<dbReference type="Pfam" id="PF00108">
    <property type="entry name" value="Thiolase_N"/>
    <property type="match status" value="1"/>
</dbReference>
<dbReference type="InterPro" id="IPR020613">
    <property type="entry name" value="Thiolase_CS"/>
</dbReference>
<dbReference type="NCBIfam" id="TIGR01930">
    <property type="entry name" value="AcCoA-C-Actrans"/>
    <property type="match status" value="1"/>
</dbReference>
<feature type="active site" description="Acyl-thioester intermediate" evidence="4">
    <location>
        <position position="91"/>
    </location>
</feature>
<dbReference type="EMBL" id="QYUQ01000002">
    <property type="protein sequence ID" value="RJG02605.1"/>
    <property type="molecule type" value="Genomic_DNA"/>
</dbReference>
<proteinExistence type="inferred from homology"/>
<dbReference type="GO" id="GO:0003988">
    <property type="term" value="F:acetyl-CoA C-acyltransferase activity"/>
    <property type="evidence" value="ECO:0007669"/>
    <property type="project" value="UniProtKB-ARBA"/>
</dbReference>
<dbReference type="PANTHER" id="PTHR18919:SF107">
    <property type="entry name" value="ACETYL-COA ACETYLTRANSFERASE, CYTOSOLIC"/>
    <property type="match status" value="1"/>
</dbReference>
<evidence type="ECO:0000256" key="2">
    <source>
        <dbReference type="ARBA" id="ARBA00022679"/>
    </source>
</evidence>
<keyword evidence="3 5" id="KW-0012">Acyltransferase</keyword>
<dbReference type="InterPro" id="IPR020616">
    <property type="entry name" value="Thiolase_N"/>
</dbReference>
<protein>
    <submittedName>
        <fullName evidence="8">Thiolase family protein</fullName>
    </submittedName>
</protein>
<evidence type="ECO:0000313" key="9">
    <source>
        <dbReference type="Proteomes" id="UP000266327"/>
    </source>
</evidence>
<dbReference type="SUPFAM" id="SSF53901">
    <property type="entry name" value="Thiolase-like"/>
    <property type="match status" value="2"/>
</dbReference>
<dbReference type="PANTHER" id="PTHR18919">
    <property type="entry name" value="ACETYL-COA C-ACYLTRANSFERASE"/>
    <property type="match status" value="1"/>
</dbReference>
<sequence length="383" mass="39950">MNENLAHVYLLAGLRTPFGRLGGQLAAYTATDLAATVIRQLAVAHPLARRPSGVLLGSVVQAGLGQNPARIAATKGGIDSSTPALTLNNVCLAGLEAVCDATRRIRTNEGSHYVVGGFDSMTNAPLLDAGGTAEGERRTYMIDGLTCALSGQSMGMLSDACNRELGISRQMQDEWAYHSHQRATAAANLLAAEMAAVSDALDKPPRDQGVRPNSSMEALSKLEPAFSAGGSITAGNASQMADGASIGIVASEAAVRTHGEQPLARIVDWSFIAGPDYSLHLKPAAAMRKLLSQQGLKASQIDLFEINEAFAGVAVASSRDLDIPYDIVNVNGGAIAIGHPLGGTGFRLLLTLAMEMKRRRVRRGIATLCGGGGQALAVLIERV</sequence>
<feature type="active site" description="Proton acceptor" evidence="4">
    <location>
        <position position="339"/>
    </location>
</feature>
<feature type="active site" description="Proton acceptor" evidence="4">
    <location>
        <position position="369"/>
    </location>
</feature>
<dbReference type="PIRSF" id="PIRSF000429">
    <property type="entry name" value="Ac-CoA_Ac_transf"/>
    <property type="match status" value="1"/>
</dbReference>
<dbReference type="InterPro" id="IPR020617">
    <property type="entry name" value="Thiolase_C"/>
</dbReference>
<dbReference type="CDD" id="cd00751">
    <property type="entry name" value="thiolase"/>
    <property type="match status" value="1"/>
</dbReference>
<dbReference type="InterPro" id="IPR016039">
    <property type="entry name" value="Thiolase-like"/>
</dbReference>
<evidence type="ECO:0000256" key="4">
    <source>
        <dbReference type="PIRSR" id="PIRSR000429-1"/>
    </source>
</evidence>
<feature type="domain" description="Thiolase N-terminal" evidence="6">
    <location>
        <begin position="8"/>
        <end position="252"/>
    </location>
</feature>
<dbReference type="InterPro" id="IPR002155">
    <property type="entry name" value="Thiolase"/>
</dbReference>
<gene>
    <name evidence="8" type="ORF">D3878_14325</name>
</gene>
<dbReference type="Proteomes" id="UP000266327">
    <property type="component" value="Unassembled WGS sequence"/>
</dbReference>
<dbReference type="Pfam" id="PF02803">
    <property type="entry name" value="Thiolase_C"/>
    <property type="match status" value="1"/>
</dbReference>
<dbReference type="PROSITE" id="PS00099">
    <property type="entry name" value="THIOLASE_3"/>
    <property type="match status" value="1"/>
</dbReference>
<dbReference type="OrthoDB" id="8558405at2"/>
<accession>A0A3A3G4L6</accession>
<dbReference type="AlphaFoldDB" id="A0A3A3G4L6"/>
<name>A0A3A3G4L6_9BURK</name>
<organism evidence="8 9">
    <name type="scientific">Noviherbaspirillum sedimenti</name>
    <dbReference type="NCBI Taxonomy" id="2320865"/>
    <lineage>
        <taxon>Bacteria</taxon>
        <taxon>Pseudomonadati</taxon>
        <taxon>Pseudomonadota</taxon>
        <taxon>Betaproteobacteria</taxon>
        <taxon>Burkholderiales</taxon>
        <taxon>Oxalobacteraceae</taxon>
        <taxon>Noviherbaspirillum</taxon>
    </lineage>
</organism>
<dbReference type="PROSITE" id="PS00737">
    <property type="entry name" value="THIOLASE_2"/>
    <property type="match status" value="1"/>
</dbReference>
<comment type="caution">
    <text evidence="8">The sequence shown here is derived from an EMBL/GenBank/DDBJ whole genome shotgun (WGS) entry which is preliminary data.</text>
</comment>
<keyword evidence="2 5" id="KW-0808">Transferase</keyword>
<feature type="domain" description="Thiolase C-terminal" evidence="7">
    <location>
        <begin position="261"/>
        <end position="382"/>
    </location>
</feature>
<dbReference type="InterPro" id="IPR020610">
    <property type="entry name" value="Thiolase_AS"/>
</dbReference>
<evidence type="ECO:0000256" key="5">
    <source>
        <dbReference type="RuleBase" id="RU003557"/>
    </source>
</evidence>
<evidence type="ECO:0000259" key="6">
    <source>
        <dbReference type="Pfam" id="PF00108"/>
    </source>
</evidence>
<keyword evidence="9" id="KW-1185">Reference proteome</keyword>
<dbReference type="RefSeq" id="WP_119786107.1">
    <property type="nucleotide sequence ID" value="NZ_QYUQ01000002.1"/>
</dbReference>